<reference evidence="2" key="1">
    <citation type="journal article" date="2023" name="Mol. Ecol. Resour.">
        <title>Chromosome-level genome assembly of a triploid poplar Populus alba 'Berolinensis'.</title>
        <authorList>
            <person name="Chen S."/>
            <person name="Yu Y."/>
            <person name="Wang X."/>
            <person name="Wang S."/>
            <person name="Zhang T."/>
            <person name="Zhou Y."/>
            <person name="He R."/>
            <person name="Meng N."/>
            <person name="Wang Y."/>
            <person name="Liu W."/>
            <person name="Liu Z."/>
            <person name="Liu J."/>
            <person name="Guo Q."/>
            <person name="Huang H."/>
            <person name="Sederoff R.R."/>
            <person name="Wang G."/>
            <person name="Qu G."/>
            <person name="Chen S."/>
        </authorList>
    </citation>
    <scope>NUCLEOTIDE SEQUENCE</scope>
    <source>
        <strain evidence="2">SC-2020</strain>
    </source>
</reference>
<feature type="compositionally biased region" description="Basic and acidic residues" evidence="1">
    <location>
        <begin position="25"/>
        <end position="37"/>
    </location>
</feature>
<evidence type="ECO:0000256" key="1">
    <source>
        <dbReference type="SAM" id="MobiDB-lite"/>
    </source>
</evidence>
<dbReference type="AlphaFoldDB" id="A0AAD6QLK4"/>
<comment type="caution">
    <text evidence="2">The sequence shown here is derived from an EMBL/GenBank/DDBJ whole genome shotgun (WGS) entry which is preliminary data.</text>
</comment>
<sequence>MSECGRVVKNDVNKVTKLNLFHGNVGDHVRNEPKNQQEELSSLTTKRKGRESSLRGTQNTTPFLSPSQF</sequence>
<evidence type="ECO:0000313" key="2">
    <source>
        <dbReference type="EMBL" id="KAJ6992570.1"/>
    </source>
</evidence>
<dbReference type="Proteomes" id="UP001164929">
    <property type="component" value="Chromosome 6"/>
</dbReference>
<dbReference type="EMBL" id="JAQIZT010000006">
    <property type="protein sequence ID" value="KAJ6992570.1"/>
    <property type="molecule type" value="Genomic_DNA"/>
</dbReference>
<organism evidence="2 3">
    <name type="scientific">Populus alba x Populus x berolinensis</name>
    <dbReference type="NCBI Taxonomy" id="444605"/>
    <lineage>
        <taxon>Eukaryota</taxon>
        <taxon>Viridiplantae</taxon>
        <taxon>Streptophyta</taxon>
        <taxon>Embryophyta</taxon>
        <taxon>Tracheophyta</taxon>
        <taxon>Spermatophyta</taxon>
        <taxon>Magnoliopsida</taxon>
        <taxon>eudicotyledons</taxon>
        <taxon>Gunneridae</taxon>
        <taxon>Pentapetalae</taxon>
        <taxon>rosids</taxon>
        <taxon>fabids</taxon>
        <taxon>Malpighiales</taxon>
        <taxon>Salicaceae</taxon>
        <taxon>Saliceae</taxon>
        <taxon>Populus</taxon>
    </lineage>
</organism>
<gene>
    <name evidence="2" type="ORF">NC653_015841</name>
</gene>
<accession>A0AAD6QLK4</accession>
<feature type="region of interest" description="Disordered" evidence="1">
    <location>
        <begin position="25"/>
        <end position="69"/>
    </location>
</feature>
<evidence type="ECO:0000313" key="3">
    <source>
        <dbReference type="Proteomes" id="UP001164929"/>
    </source>
</evidence>
<proteinExistence type="predicted"/>
<protein>
    <submittedName>
        <fullName evidence="2">Uncharacterized protein</fullName>
    </submittedName>
</protein>
<name>A0AAD6QLK4_9ROSI</name>
<feature type="compositionally biased region" description="Polar residues" evidence="1">
    <location>
        <begin position="54"/>
        <end position="69"/>
    </location>
</feature>
<keyword evidence="3" id="KW-1185">Reference proteome</keyword>